<keyword evidence="5" id="KW-0614">Plasmid</keyword>
<dbReference type="GO" id="GO:0006281">
    <property type="term" value="P:DNA repair"/>
    <property type="evidence" value="ECO:0007669"/>
    <property type="project" value="UniProtKB-UniRule"/>
</dbReference>
<feature type="compositionally biased region" description="Pro residues" evidence="4">
    <location>
        <begin position="240"/>
        <end position="252"/>
    </location>
</feature>
<dbReference type="GO" id="GO:0003697">
    <property type="term" value="F:single-stranded DNA binding"/>
    <property type="evidence" value="ECO:0007669"/>
    <property type="project" value="UniProtKB-UniRule"/>
</dbReference>
<dbReference type="HAMAP" id="MF_00984">
    <property type="entry name" value="SSB"/>
    <property type="match status" value="1"/>
</dbReference>
<dbReference type="GO" id="GO:0006260">
    <property type="term" value="P:DNA replication"/>
    <property type="evidence" value="ECO:0007669"/>
    <property type="project" value="UniProtKB-UniRule"/>
</dbReference>
<dbReference type="Gene3D" id="2.40.50.140">
    <property type="entry name" value="Nucleic acid-binding proteins"/>
    <property type="match status" value="2"/>
</dbReference>
<dbReference type="PANTHER" id="PTHR10302">
    <property type="entry name" value="SINGLE-STRANDED DNA-BINDING PROTEIN"/>
    <property type="match status" value="1"/>
</dbReference>
<dbReference type="GO" id="GO:0009295">
    <property type="term" value="C:nucleoid"/>
    <property type="evidence" value="ECO:0007669"/>
    <property type="project" value="TreeGrafter"/>
</dbReference>
<dbReference type="PROSITE" id="PS50935">
    <property type="entry name" value="SSB"/>
    <property type="match status" value="2"/>
</dbReference>
<evidence type="ECO:0000256" key="1">
    <source>
        <dbReference type="ARBA" id="ARBA00023125"/>
    </source>
</evidence>
<evidence type="ECO:0000313" key="5">
    <source>
        <dbReference type="EMBL" id="ASN83327.1"/>
    </source>
</evidence>
<dbReference type="PANTHER" id="PTHR10302:SF27">
    <property type="entry name" value="SINGLE-STRANDED DNA-BINDING PROTEIN"/>
    <property type="match status" value="1"/>
</dbReference>
<feature type="short sequence motif" description="Important for interaction with partner proteins" evidence="2">
    <location>
        <begin position="265"/>
        <end position="270"/>
    </location>
</feature>
<proteinExistence type="inferred from homology"/>
<geneLocation type="plasmid" evidence="6">
    <name>pdfi3</name>
</geneLocation>
<keyword evidence="6" id="KW-1185">Reference proteome</keyword>
<dbReference type="KEGG" id="dfc:DFI_19205"/>
<dbReference type="AlphaFoldDB" id="A0A221T325"/>
<dbReference type="Proteomes" id="UP000259030">
    <property type="component" value="Plasmid pDFI3"/>
</dbReference>
<evidence type="ECO:0000256" key="4">
    <source>
        <dbReference type="SAM" id="MobiDB-lite"/>
    </source>
</evidence>
<comment type="caution">
    <text evidence="2">Lacks conserved residue(s) required for the propagation of feature annotation.</text>
</comment>
<dbReference type="GO" id="GO:0006310">
    <property type="term" value="P:DNA recombination"/>
    <property type="evidence" value="ECO:0007669"/>
    <property type="project" value="UniProtKB-UniRule"/>
</dbReference>
<keyword evidence="2" id="KW-0234">DNA repair</keyword>
<reference evidence="5 6" key="1">
    <citation type="submission" date="2017-05" db="EMBL/GenBank/DDBJ databases">
        <title>The complete genome sequence of Deinococcus ficus isolated from the rhizosphere of the Ficus religiosa L. in Taiwan.</title>
        <authorList>
            <person name="Wu K.-M."/>
            <person name="Liao T.-L."/>
            <person name="Liu Y.-M."/>
            <person name="Young C.-C."/>
            <person name="Tsai S.-F."/>
        </authorList>
    </citation>
    <scope>NUCLEOTIDE SEQUENCE [LARGE SCALE GENOMIC DNA]</scope>
    <source>
        <strain evidence="5 6">CC-FR2-10</strain>
        <plasmid evidence="6">pdfi3</plasmid>
    </source>
</reference>
<organism evidence="5 6">
    <name type="scientific">Deinococcus ficus</name>
    <dbReference type="NCBI Taxonomy" id="317577"/>
    <lineage>
        <taxon>Bacteria</taxon>
        <taxon>Thermotogati</taxon>
        <taxon>Deinococcota</taxon>
        <taxon>Deinococci</taxon>
        <taxon>Deinococcales</taxon>
        <taxon>Deinococcaceae</taxon>
        <taxon>Deinococcus</taxon>
    </lineage>
</organism>
<dbReference type="EMBL" id="CP021084">
    <property type="protein sequence ID" value="ASN83327.1"/>
    <property type="molecule type" value="Genomic_DNA"/>
</dbReference>
<dbReference type="InterPro" id="IPR000424">
    <property type="entry name" value="Primosome_PriB/ssb"/>
</dbReference>
<dbReference type="InterPro" id="IPR011344">
    <property type="entry name" value="ssDNA-bd"/>
</dbReference>
<accession>A0A221T325</accession>
<dbReference type="InterPro" id="IPR012340">
    <property type="entry name" value="NA-bd_OB-fold"/>
</dbReference>
<keyword evidence="2" id="KW-0233">DNA recombination</keyword>
<dbReference type="NCBIfam" id="TIGR00621">
    <property type="entry name" value="ssb"/>
    <property type="match status" value="1"/>
</dbReference>
<dbReference type="SUPFAM" id="SSF50249">
    <property type="entry name" value="Nucleic acid-binding proteins"/>
    <property type="match status" value="2"/>
</dbReference>
<keyword evidence="2" id="KW-0227">DNA damage</keyword>
<evidence type="ECO:0000256" key="3">
    <source>
        <dbReference type="RuleBase" id="RU000524"/>
    </source>
</evidence>
<comment type="function">
    <text evidence="2">Plays an important role in DNA replication, recombination and repair. Binds to ssDNA and to an array of partner proteins to recruit them to their sites of action during DNA metabolism.</text>
</comment>
<evidence type="ECO:0000256" key="2">
    <source>
        <dbReference type="HAMAP-Rule" id="MF_00984"/>
    </source>
</evidence>
<gene>
    <name evidence="5" type="ORF">DFI_19205</name>
</gene>
<evidence type="ECO:0000313" key="6">
    <source>
        <dbReference type="Proteomes" id="UP000259030"/>
    </source>
</evidence>
<name>A0A221T325_9DEIO</name>
<dbReference type="CDD" id="cd04496">
    <property type="entry name" value="SSB_OBF"/>
    <property type="match status" value="2"/>
</dbReference>
<sequence>MRGENTVMIKAALARTPELRHTGTNVPVLEFTLAGEQVQAGHTTPFYVNTSLLGEQARQLADRALEAGAVMLVKGALKTDEWGAEGQKRTKLTLNALRAEVVQEDPELLQDAAGGVRMRGAYNRVEVGGNVTRDPELRHTPAGDAVIDIDIACNQRFTDRSGQPQERTDYVRITLWRELAERAHATVRKGMPLFASGMLISDSWEDRDGGKRSTLKVQGEQFFIISPPSRPAGATRPASAPRPAPAQRPAPRPAAAGPGAGTPPDDDLPF</sequence>
<dbReference type="Pfam" id="PF00436">
    <property type="entry name" value="SSB"/>
    <property type="match status" value="2"/>
</dbReference>
<keyword evidence="1 2" id="KW-0238">DNA-binding</keyword>
<feature type="region of interest" description="Disordered" evidence="4">
    <location>
        <begin position="221"/>
        <end position="270"/>
    </location>
</feature>
<protein>
    <recommendedName>
        <fullName evidence="2 3">Single-stranded DNA-binding protein</fullName>
        <shortName evidence="2">SSB</shortName>
    </recommendedName>
</protein>
<keyword evidence="2" id="KW-0235">DNA replication</keyword>